<dbReference type="RefSeq" id="WP_231551269.1">
    <property type="nucleotide sequence ID" value="NZ_CCCS020000054.1"/>
</dbReference>
<evidence type="ECO:0000256" key="1">
    <source>
        <dbReference type="SAM" id="MobiDB-lite"/>
    </source>
</evidence>
<dbReference type="EMBL" id="CCCS020000054">
    <property type="protein sequence ID" value="CDQ11697.1"/>
    <property type="molecule type" value="Genomic_DNA"/>
</dbReference>
<protein>
    <submittedName>
        <fullName evidence="2">Replication protein</fullName>
    </submittedName>
</protein>
<proteinExistence type="predicted"/>
<feature type="compositionally biased region" description="Basic residues" evidence="1">
    <location>
        <begin position="373"/>
        <end position="382"/>
    </location>
</feature>
<comment type="caution">
    <text evidence="2">The sequence shown here is derived from an EMBL/GenBank/DDBJ whole genome shotgun (WGS) entry which is preliminary data.</text>
</comment>
<reference evidence="2" key="1">
    <citation type="submission" date="2014-03" db="EMBL/GenBank/DDBJ databases">
        <authorList>
            <person name="Genoscope - CEA"/>
        </authorList>
    </citation>
    <scope>NUCLEOTIDE SEQUENCE [LARGE SCALE GENOMIC DNA]</scope>
    <source>
        <strain evidence="2">CF27</strain>
    </source>
</reference>
<name>A0A060USU5_9PROT</name>
<accession>A0A060USU5</accession>
<dbReference type="AlphaFoldDB" id="A0A060USU5"/>
<gene>
    <name evidence="2" type="ORF">AFERRI_580030</name>
</gene>
<organism evidence="2">
    <name type="scientific">Acidithiobacillus ferrivorans</name>
    <dbReference type="NCBI Taxonomy" id="160808"/>
    <lineage>
        <taxon>Bacteria</taxon>
        <taxon>Pseudomonadati</taxon>
        <taxon>Pseudomonadota</taxon>
        <taxon>Acidithiobacillia</taxon>
        <taxon>Acidithiobacillales</taxon>
        <taxon>Acidithiobacillaceae</taxon>
        <taxon>Acidithiobacillus</taxon>
    </lineage>
</organism>
<evidence type="ECO:0000313" key="2">
    <source>
        <dbReference type="EMBL" id="CDQ11697.1"/>
    </source>
</evidence>
<feature type="region of interest" description="Disordered" evidence="1">
    <location>
        <begin position="344"/>
        <end position="382"/>
    </location>
</feature>
<reference evidence="2" key="2">
    <citation type="submission" date="2014-07" db="EMBL/GenBank/DDBJ databases">
        <title>Initial genome analysis of the psychrotolerant acidophile Acidithiobacillus ferrivorans CF27: insights into iron and sulfur oxidation pathways and into biofilm formation.</title>
        <authorList>
            <person name="Talla E."/>
            <person name="Hedrich S."/>
            <person name="Mangenot S."/>
            <person name="Ji B."/>
            <person name="Johnson D.B."/>
            <person name="Barbe V."/>
            <person name="Bonnefoy V."/>
        </authorList>
    </citation>
    <scope>NUCLEOTIDE SEQUENCE [LARGE SCALE GENOMIC DNA]</scope>
    <source>
        <strain evidence="2">CF27</strain>
    </source>
</reference>
<sequence>MTDNNVTKKNPPTRRSVAPVSDIAFAGWQLSLFQGFLANTDDQGESLSNTVDLWDSIPRYSISRARMNTMRTADGFLGVAELSFQYRGRALTARIYPAQIKNDDGQWKSYYPSAREELVEYALRKISAEQGAGFFDRSTYRSGARFSLYQLRKELEQQGHSLRYDQIIEALDILSLSSIEIECATDGGDKAFARSTYFAALSGVKRKDYETHRDARWIAQFHPLVTQSIDHVTYRQFNYQRMMTCSTQLARWLIGQLVLKYTQAAMLNSFETRYSTIKRDSALLAGYKLDRQAIAALDQAWDELKSLGALSTVKKIEQRGARSKLEDVIYTLHPTQEFVAEQKAANRRQNNAKGGISSAIEMQNRVEQPNKKYPVRATRRGK</sequence>